<comment type="caution">
    <text evidence="2">The sequence shown here is derived from an EMBL/GenBank/DDBJ whole genome shotgun (WGS) entry which is preliminary data.</text>
</comment>
<evidence type="ECO:0000256" key="1">
    <source>
        <dbReference type="SAM" id="MobiDB-lite"/>
    </source>
</evidence>
<name>A0AA37IIS6_9BURK</name>
<sequence length="96" mass="10677">MKQQQRRRKTGGRMSMPRSAATGAMTLLTEYDDASGQEVRSLRLEPAADGKAVLLIEIDERKPGIHREVRYEITPAELIAAIRAHGAELPGEQHSR</sequence>
<feature type="compositionally biased region" description="Basic residues" evidence="1">
    <location>
        <begin position="1"/>
        <end position="11"/>
    </location>
</feature>
<protein>
    <submittedName>
        <fullName evidence="2">Uncharacterized protein</fullName>
    </submittedName>
</protein>
<feature type="region of interest" description="Disordered" evidence="1">
    <location>
        <begin position="1"/>
        <end position="22"/>
    </location>
</feature>
<dbReference type="Proteomes" id="UP001055111">
    <property type="component" value="Unassembled WGS sequence"/>
</dbReference>
<accession>A0AA37IIS6</accession>
<evidence type="ECO:0000313" key="2">
    <source>
        <dbReference type="EMBL" id="GJH29484.1"/>
    </source>
</evidence>
<gene>
    <name evidence="2" type="ORF">CBA19CS42_33230</name>
</gene>
<reference evidence="2" key="1">
    <citation type="submission" date="2022-09" db="EMBL/GenBank/DDBJ databases">
        <title>Isolation and characterization of 3-chlorobenzoate degrading bacteria from soils in Shizuoka.</title>
        <authorList>
            <person name="Ifat A."/>
            <person name="Ogawa N."/>
            <person name="Kimbara K."/>
            <person name="Moriuchi R."/>
            <person name="Dohra H."/>
            <person name="Shintani M."/>
        </authorList>
    </citation>
    <scope>NUCLEOTIDE SEQUENCE</scope>
    <source>
        <strain evidence="2">19CS4-2</strain>
    </source>
</reference>
<dbReference type="AlphaFoldDB" id="A0AA37IIS6"/>
<dbReference type="EMBL" id="BPUS01000023">
    <property type="protein sequence ID" value="GJH29484.1"/>
    <property type="molecule type" value="Genomic_DNA"/>
</dbReference>
<organism evidence="2 3">
    <name type="scientific">Caballeronia novacaledonica</name>
    <dbReference type="NCBI Taxonomy" id="1544861"/>
    <lineage>
        <taxon>Bacteria</taxon>
        <taxon>Pseudomonadati</taxon>
        <taxon>Pseudomonadota</taxon>
        <taxon>Betaproteobacteria</taxon>
        <taxon>Burkholderiales</taxon>
        <taxon>Burkholderiaceae</taxon>
        <taxon>Caballeronia</taxon>
    </lineage>
</organism>
<evidence type="ECO:0000313" key="3">
    <source>
        <dbReference type="Proteomes" id="UP001055111"/>
    </source>
</evidence>
<proteinExistence type="predicted"/>